<evidence type="ECO:0000259" key="2">
    <source>
        <dbReference type="Pfam" id="PF16490"/>
    </source>
</evidence>
<protein>
    <submittedName>
        <fullName evidence="3">Gfo/Idh/MocA family oxidoreductase</fullName>
    </submittedName>
</protein>
<accession>A0ABR7DKH2</accession>
<evidence type="ECO:0000313" key="3">
    <source>
        <dbReference type="EMBL" id="MBC5631610.1"/>
    </source>
</evidence>
<dbReference type="EMBL" id="JACOOJ010000002">
    <property type="protein sequence ID" value="MBC5631610.1"/>
    <property type="molecule type" value="Genomic_DNA"/>
</dbReference>
<comment type="caution">
    <text evidence="3">The sequence shown here is derived from an EMBL/GenBank/DDBJ whole genome shotgun (WGS) entry which is preliminary data.</text>
</comment>
<name>A0ABR7DKH2_9BACT</name>
<gene>
    <name evidence="3" type="ORF">H8S65_02290</name>
</gene>
<proteinExistence type="predicted"/>
<dbReference type="SUPFAM" id="SSF51735">
    <property type="entry name" value="NAD(P)-binding Rossmann-fold domains"/>
    <property type="match status" value="1"/>
</dbReference>
<evidence type="ECO:0000313" key="4">
    <source>
        <dbReference type="Proteomes" id="UP000651475"/>
    </source>
</evidence>
<dbReference type="InterPro" id="IPR032459">
    <property type="entry name" value="Oxidoreduct_C"/>
</dbReference>
<keyword evidence="4" id="KW-1185">Reference proteome</keyword>
<reference evidence="3 4" key="1">
    <citation type="submission" date="2020-08" db="EMBL/GenBank/DDBJ databases">
        <title>Genome public.</title>
        <authorList>
            <person name="Liu C."/>
            <person name="Sun Q."/>
        </authorList>
    </citation>
    <scope>NUCLEOTIDE SEQUENCE [LARGE SCALE GENOMIC DNA]</scope>
    <source>
        <strain evidence="3 4">NSJ-79</strain>
    </source>
</reference>
<feature type="domain" description="Putative oxidoreductase C-terminal" evidence="2">
    <location>
        <begin position="182"/>
        <end position="461"/>
    </location>
</feature>
<dbReference type="PROSITE" id="PS51257">
    <property type="entry name" value="PROKAR_LIPOPROTEIN"/>
    <property type="match status" value="1"/>
</dbReference>
<feature type="domain" description="Gfo/Idh/MocA-like oxidoreductase N-terminal" evidence="1">
    <location>
        <begin position="99"/>
        <end position="166"/>
    </location>
</feature>
<evidence type="ECO:0000259" key="1">
    <source>
        <dbReference type="Pfam" id="PF01408"/>
    </source>
</evidence>
<dbReference type="Pfam" id="PF16490">
    <property type="entry name" value="Oxidoreduct_C"/>
    <property type="match status" value="1"/>
</dbReference>
<dbReference type="RefSeq" id="WP_186928342.1">
    <property type="nucleotide sequence ID" value="NZ_JACOOJ010000002.1"/>
</dbReference>
<dbReference type="Proteomes" id="UP000651475">
    <property type="component" value="Unassembled WGS sequence"/>
</dbReference>
<dbReference type="Pfam" id="PF01408">
    <property type="entry name" value="GFO_IDH_MocA"/>
    <property type="match status" value="1"/>
</dbReference>
<dbReference type="InterPro" id="IPR000683">
    <property type="entry name" value="Gfo/Idh/MocA-like_OxRdtase_N"/>
</dbReference>
<sequence>MKKYLIFTVASLLLMLSCSTKKEKPGGLAGTPGEIKLITLDPGHFHAALVQKNSYEQVADEVYVYAPEGDDVQEHLNKINGYNMRADSPTKWREVVYSGPDFLEKMLSEKKGNVMVTAGNNGKKTEYIKQTLMAGIHVLADKPMAINSDNFGLLKECFDIARQKGILLYDIMTERHEITTILQRELSCIPAVYGEQLQGTPEEPAIVKESVHHFFKVVSGNPLKRPAWFFDVTQQGEGIVDVTTHLVDLVQWEAFPGQIIDYKKDIELIDANRWTTSISPEEFKQVTGTEAYPDFLKKDVENDTLKVYCNGDIIYKIKGVTAKVSVIWNYTFPKGGGDTHFSVMKGSKADLVIRQGKEQNYKPELFVEAVKGVDLAAYEKDLTASMEKVSAEYPGVALNKIRNGVWQVEIPAKYSVGHEAHFGQVTEHFLEYLKDGKLPDWEVPNMLAKYYTTTSALDMAKAKTK</sequence>
<organism evidence="3 4">
    <name type="scientific">Parabacteroides hominis</name>
    <dbReference type="NCBI Taxonomy" id="2763057"/>
    <lineage>
        <taxon>Bacteria</taxon>
        <taxon>Pseudomonadati</taxon>
        <taxon>Bacteroidota</taxon>
        <taxon>Bacteroidia</taxon>
        <taxon>Bacteroidales</taxon>
        <taxon>Tannerellaceae</taxon>
        <taxon>Parabacteroides</taxon>
    </lineage>
</organism>
<dbReference type="InterPro" id="IPR036291">
    <property type="entry name" value="NAD(P)-bd_dom_sf"/>
</dbReference>
<dbReference type="Gene3D" id="3.40.50.720">
    <property type="entry name" value="NAD(P)-binding Rossmann-like Domain"/>
    <property type="match status" value="1"/>
</dbReference>